<keyword evidence="3" id="KW-1185">Reference proteome</keyword>
<evidence type="ECO:0000313" key="3">
    <source>
        <dbReference type="Proteomes" id="UP000305848"/>
    </source>
</evidence>
<gene>
    <name evidence="2" type="ORF">FC093_01505</name>
</gene>
<sequence>MFLRIISTLGHSIAKYLSVKICVAFFALACSFHTSHAQPSPLAIHAANTHKVNIGAIKPALDTRLSNKVHETSGLLWWNNQVWTHNDSGGEPALYAVDTTTGKVVKKVVVANATNIDWEDLAQDDNYIYIGDFGNNAQGNRNDLKIYKVKKSDVKSKTKVEATVIHFSYNDQTRFAARGSENTNFDCEAFIAYGDSLYLFSKDWVDNKTRLYKLPKTSGTYTAVNIGALNVHGLITGATIIADKRVVVLTGYNPLMMPFIYLLYDFTGNRFFDGDKRKINIKQHFLQVEGICPITDTNFYISNERFRKLINKPAMLQTINLASLLDPYYATLSSKAMPVAKQEAIHSFKKKDLPELK</sequence>
<keyword evidence="1" id="KW-0732">Signal</keyword>
<dbReference type="AlphaFoldDB" id="A0A4U3L8Q4"/>
<evidence type="ECO:0000313" key="2">
    <source>
        <dbReference type="EMBL" id="TKK71725.1"/>
    </source>
</evidence>
<evidence type="ECO:0000256" key="1">
    <source>
        <dbReference type="SAM" id="SignalP"/>
    </source>
</evidence>
<organism evidence="2 3">
    <name type="scientific">Ilyomonas limi</name>
    <dbReference type="NCBI Taxonomy" id="2575867"/>
    <lineage>
        <taxon>Bacteria</taxon>
        <taxon>Pseudomonadati</taxon>
        <taxon>Bacteroidota</taxon>
        <taxon>Chitinophagia</taxon>
        <taxon>Chitinophagales</taxon>
        <taxon>Chitinophagaceae</taxon>
        <taxon>Ilyomonas</taxon>
    </lineage>
</organism>
<protein>
    <submittedName>
        <fullName evidence="2">T9SS C-terminal target domain-containing protein</fullName>
    </submittedName>
</protein>
<dbReference type="Proteomes" id="UP000305848">
    <property type="component" value="Unassembled WGS sequence"/>
</dbReference>
<accession>A0A4U3L8Q4</accession>
<proteinExistence type="predicted"/>
<dbReference type="RefSeq" id="WP_137259965.1">
    <property type="nucleotide sequence ID" value="NZ_SZQL01000001.1"/>
</dbReference>
<dbReference type="EMBL" id="SZQL01000001">
    <property type="protein sequence ID" value="TKK71725.1"/>
    <property type="molecule type" value="Genomic_DNA"/>
</dbReference>
<dbReference type="OrthoDB" id="9798438at2"/>
<dbReference type="SUPFAM" id="SSF82171">
    <property type="entry name" value="DPP6 N-terminal domain-like"/>
    <property type="match status" value="1"/>
</dbReference>
<comment type="caution">
    <text evidence="2">The sequence shown here is derived from an EMBL/GenBank/DDBJ whole genome shotgun (WGS) entry which is preliminary data.</text>
</comment>
<feature type="chain" id="PRO_5020349304" evidence="1">
    <location>
        <begin position="38"/>
        <end position="357"/>
    </location>
</feature>
<name>A0A4U3L8Q4_9BACT</name>
<reference evidence="2 3" key="1">
    <citation type="submission" date="2019-05" db="EMBL/GenBank/DDBJ databases">
        <title>Panacibacter sp. strain 17mud1-8 Genome sequencing and assembly.</title>
        <authorList>
            <person name="Chhetri G."/>
        </authorList>
    </citation>
    <scope>NUCLEOTIDE SEQUENCE [LARGE SCALE GENOMIC DNA]</scope>
    <source>
        <strain evidence="2 3">17mud1-8</strain>
    </source>
</reference>
<feature type="signal peptide" evidence="1">
    <location>
        <begin position="1"/>
        <end position="37"/>
    </location>
</feature>